<dbReference type="Proteomes" id="UP000248012">
    <property type="component" value="Unassembled WGS sequence"/>
</dbReference>
<organism evidence="3 4">
    <name type="scientific">Litorivita pollutaquae</name>
    <dbReference type="NCBI Taxonomy" id="2200892"/>
    <lineage>
        <taxon>Bacteria</taxon>
        <taxon>Pseudomonadati</taxon>
        <taxon>Pseudomonadota</taxon>
        <taxon>Alphaproteobacteria</taxon>
        <taxon>Rhodobacterales</taxon>
        <taxon>Paracoccaceae</taxon>
        <taxon>Litorivita</taxon>
    </lineage>
</organism>
<keyword evidence="3" id="KW-0762">Sugar transport</keyword>
<name>A0A2V4ML46_9RHOB</name>
<keyword evidence="3" id="KW-0813">Transport</keyword>
<dbReference type="PANTHER" id="PTHR32309">
    <property type="entry name" value="TYROSINE-PROTEIN KINASE"/>
    <property type="match status" value="1"/>
</dbReference>
<feature type="coiled-coil region" evidence="1">
    <location>
        <begin position="160"/>
        <end position="245"/>
    </location>
</feature>
<protein>
    <submittedName>
        <fullName evidence="3">Sugar transporter</fullName>
    </submittedName>
</protein>
<keyword evidence="2" id="KW-1133">Transmembrane helix</keyword>
<dbReference type="RefSeq" id="WP_110796169.1">
    <property type="nucleotide sequence ID" value="NZ_KZ826485.1"/>
</dbReference>
<dbReference type="GO" id="GO:0005886">
    <property type="term" value="C:plasma membrane"/>
    <property type="evidence" value="ECO:0007669"/>
    <property type="project" value="TreeGrafter"/>
</dbReference>
<dbReference type="InterPro" id="IPR050445">
    <property type="entry name" value="Bact_polysacc_biosynth/exp"/>
</dbReference>
<dbReference type="PANTHER" id="PTHR32309:SF13">
    <property type="entry name" value="FERRIC ENTEROBACTIN TRANSPORT PROTEIN FEPE"/>
    <property type="match status" value="1"/>
</dbReference>
<evidence type="ECO:0000313" key="4">
    <source>
        <dbReference type="Proteomes" id="UP000248012"/>
    </source>
</evidence>
<reference evidence="3 4" key="1">
    <citation type="submission" date="2018-05" db="EMBL/GenBank/DDBJ databases">
        <title>Oceanovita maritima gen. nov., sp. nov., a marine bacterium in the family Rhodobacteraceae isolated from surface seawater of Lundu port Xiamen, China.</title>
        <authorList>
            <person name="Hetharua B.H."/>
            <person name="Min D."/>
            <person name="Liao H."/>
            <person name="Tian Y."/>
        </authorList>
    </citation>
    <scope>NUCLEOTIDE SEQUENCE [LARGE SCALE GENOMIC DNA]</scope>
    <source>
        <strain evidence="3 4">FSX-11</strain>
    </source>
</reference>
<dbReference type="OrthoDB" id="7800844at2"/>
<proteinExistence type="predicted"/>
<dbReference type="GO" id="GO:0004713">
    <property type="term" value="F:protein tyrosine kinase activity"/>
    <property type="evidence" value="ECO:0007669"/>
    <property type="project" value="TreeGrafter"/>
</dbReference>
<accession>A0A2V4ML46</accession>
<sequence>MSYYLWVRSVDQYASTTAFTVQRETGGSAVDLLGGLSQLSGGGSSSDTDILYEFIQSQELVRRVDAVVDLRAHYTQHWGTDPLFSLKPDATLEDLVKYWQRIVRISYDQSASLIELRVLAFDAQTAQSIAEEVVDESQSMINALNAAARDDTIRYALFDLEEALDRLKTAREALTAFRTRTQIVDPSADIQGRMGVLNNLQQQLAEALIEFDILSETTKRTDPRLQQAERRIEVIQSRIAQERLTFATAEAGQNGEDYPTLMAEFESLTVDREFSEEAYRAALAAVEIARSNAARKSRYLATYIAPTLAETAQYPQRITWTLLTALFSLLLWSICVLVYYSIRDRH</sequence>
<gene>
    <name evidence="3" type="ORF">DI396_10490</name>
</gene>
<keyword evidence="2" id="KW-0472">Membrane</keyword>
<keyword evidence="4" id="KW-1185">Reference proteome</keyword>
<keyword evidence="1" id="KW-0175">Coiled coil</keyword>
<evidence type="ECO:0000256" key="1">
    <source>
        <dbReference type="SAM" id="Coils"/>
    </source>
</evidence>
<evidence type="ECO:0000313" key="3">
    <source>
        <dbReference type="EMBL" id="PYC47385.1"/>
    </source>
</evidence>
<keyword evidence="2" id="KW-0812">Transmembrane</keyword>
<evidence type="ECO:0000256" key="2">
    <source>
        <dbReference type="SAM" id="Phobius"/>
    </source>
</evidence>
<dbReference type="AlphaFoldDB" id="A0A2V4ML46"/>
<dbReference type="EMBL" id="QFVT01000006">
    <property type="protein sequence ID" value="PYC47385.1"/>
    <property type="molecule type" value="Genomic_DNA"/>
</dbReference>
<feature type="transmembrane region" description="Helical" evidence="2">
    <location>
        <begin position="320"/>
        <end position="342"/>
    </location>
</feature>
<comment type="caution">
    <text evidence="3">The sequence shown here is derived from an EMBL/GenBank/DDBJ whole genome shotgun (WGS) entry which is preliminary data.</text>
</comment>